<dbReference type="PANTHER" id="PTHR44688">
    <property type="entry name" value="DNA-BINDING TRANSCRIPTIONAL ACTIVATOR DEVR_DOSR"/>
    <property type="match status" value="1"/>
</dbReference>
<organism evidence="5 6">
    <name type="scientific">Cohaesibacter gelatinilyticus</name>
    <dbReference type="NCBI Taxonomy" id="372072"/>
    <lineage>
        <taxon>Bacteria</taxon>
        <taxon>Pseudomonadati</taxon>
        <taxon>Pseudomonadota</taxon>
        <taxon>Alphaproteobacteria</taxon>
        <taxon>Hyphomicrobiales</taxon>
        <taxon>Cohaesibacteraceae</taxon>
    </lineage>
</organism>
<evidence type="ECO:0000313" key="5">
    <source>
        <dbReference type="EMBL" id="SNZ07615.1"/>
    </source>
</evidence>
<name>A0A285NDT4_9HYPH</name>
<dbReference type="Proteomes" id="UP000219439">
    <property type="component" value="Unassembled WGS sequence"/>
</dbReference>
<keyword evidence="2" id="KW-0238">DNA-binding</keyword>
<dbReference type="RefSeq" id="WP_170955963.1">
    <property type="nucleotide sequence ID" value="NZ_OBEL01000001.1"/>
</dbReference>
<proteinExistence type="predicted"/>
<evidence type="ECO:0000256" key="2">
    <source>
        <dbReference type="ARBA" id="ARBA00023125"/>
    </source>
</evidence>
<reference evidence="5 6" key="1">
    <citation type="submission" date="2017-09" db="EMBL/GenBank/DDBJ databases">
        <authorList>
            <person name="Ehlers B."/>
            <person name="Leendertz F.H."/>
        </authorList>
    </citation>
    <scope>NUCLEOTIDE SEQUENCE [LARGE SCALE GENOMIC DNA]</scope>
    <source>
        <strain evidence="5 6">DSM 18289</strain>
    </source>
</reference>
<dbReference type="Pfam" id="PF00196">
    <property type="entry name" value="GerE"/>
    <property type="match status" value="1"/>
</dbReference>
<feature type="domain" description="HTH luxR-type" evidence="4">
    <location>
        <begin position="187"/>
        <end position="252"/>
    </location>
</feature>
<evidence type="ECO:0000313" key="6">
    <source>
        <dbReference type="Proteomes" id="UP000219439"/>
    </source>
</evidence>
<dbReference type="PANTHER" id="PTHR44688:SF16">
    <property type="entry name" value="DNA-BINDING TRANSCRIPTIONAL ACTIVATOR DEVR_DOSR"/>
    <property type="match status" value="1"/>
</dbReference>
<accession>A0A285NDT4</accession>
<dbReference type="GO" id="GO:0006355">
    <property type="term" value="P:regulation of DNA-templated transcription"/>
    <property type="evidence" value="ECO:0007669"/>
    <property type="project" value="InterPro"/>
</dbReference>
<dbReference type="SUPFAM" id="SSF46894">
    <property type="entry name" value="C-terminal effector domain of the bipartite response regulators"/>
    <property type="match status" value="1"/>
</dbReference>
<dbReference type="EMBL" id="OBEL01000001">
    <property type="protein sequence ID" value="SNZ07615.1"/>
    <property type="molecule type" value="Genomic_DNA"/>
</dbReference>
<evidence type="ECO:0000256" key="1">
    <source>
        <dbReference type="ARBA" id="ARBA00023015"/>
    </source>
</evidence>
<dbReference type="AlphaFoldDB" id="A0A285NDT4"/>
<evidence type="ECO:0000256" key="3">
    <source>
        <dbReference type="ARBA" id="ARBA00023163"/>
    </source>
</evidence>
<keyword evidence="6" id="KW-1185">Reference proteome</keyword>
<dbReference type="Gene3D" id="1.10.10.10">
    <property type="entry name" value="Winged helix-like DNA-binding domain superfamily/Winged helix DNA-binding domain"/>
    <property type="match status" value="1"/>
</dbReference>
<dbReference type="PROSITE" id="PS50043">
    <property type="entry name" value="HTH_LUXR_2"/>
    <property type="match status" value="1"/>
</dbReference>
<dbReference type="GO" id="GO:0003677">
    <property type="term" value="F:DNA binding"/>
    <property type="evidence" value="ECO:0007669"/>
    <property type="project" value="UniProtKB-KW"/>
</dbReference>
<sequence length="253" mass="28948">MTLEWHLQGEGSPDFIDIVLKCMKAAGKDHFNRDFLSVIEKVIQADQCMIYSFRTETPDCYLSFNNNHQKTALLLAQKYLSDGYKSDPLRSVIDTCRHQDGVQLRNLADLRPQMSELFYKTYFADPGIVDVISVVASSYGDTILMNFYRYKESGLFSVSEQKIRHLFWDMIAQIVLLHYSKEQTESHKSPLNTLSSREQEVCKLVLKGLTTEAIAWQLGLAANTVTTYRKRSYEKLGINSKSALFALCNTNEN</sequence>
<dbReference type="PROSITE" id="PS00622">
    <property type="entry name" value="HTH_LUXR_1"/>
    <property type="match status" value="1"/>
</dbReference>
<dbReference type="InterPro" id="IPR036388">
    <property type="entry name" value="WH-like_DNA-bd_sf"/>
</dbReference>
<dbReference type="CDD" id="cd06170">
    <property type="entry name" value="LuxR_C_like"/>
    <property type="match status" value="1"/>
</dbReference>
<dbReference type="InterPro" id="IPR016032">
    <property type="entry name" value="Sig_transdc_resp-reg_C-effctor"/>
</dbReference>
<gene>
    <name evidence="5" type="ORF">SAMN06265368_1150</name>
</gene>
<dbReference type="SMART" id="SM00421">
    <property type="entry name" value="HTH_LUXR"/>
    <property type="match status" value="1"/>
</dbReference>
<evidence type="ECO:0000259" key="4">
    <source>
        <dbReference type="PROSITE" id="PS50043"/>
    </source>
</evidence>
<dbReference type="InterPro" id="IPR000792">
    <property type="entry name" value="Tscrpt_reg_LuxR_C"/>
</dbReference>
<keyword evidence="3" id="KW-0804">Transcription</keyword>
<keyword evidence="1" id="KW-0805">Transcription regulation</keyword>
<protein>
    <submittedName>
        <fullName evidence="5">Regulatory protein, luxR family</fullName>
    </submittedName>
</protein>
<dbReference type="PRINTS" id="PR00038">
    <property type="entry name" value="HTHLUXR"/>
</dbReference>